<dbReference type="SUPFAM" id="SSF53850">
    <property type="entry name" value="Periplasmic binding protein-like II"/>
    <property type="match status" value="1"/>
</dbReference>
<evidence type="ECO:0000259" key="5">
    <source>
        <dbReference type="PROSITE" id="PS50931"/>
    </source>
</evidence>
<dbReference type="GO" id="GO:0005829">
    <property type="term" value="C:cytosol"/>
    <property type="evidence" value="ECO:0007669"/>
    <property type="project" value="TreeGrafter"/>
</dbReference>
<feature type="domain" description="HTH lysR-type" evidence="5">
    <location>
        <begin position="1"/>
        <end position="58"/>
    </location>
</feature>
<dbReference type="EMBL" id="AP027081">
    <property type="protein sequence ID" value="BDU77768.1"/>
    <property type="molecule type" value="Genomic_DNA"/>
</dbReference>
<dbReference type="Gene3D" id="3.40.190.290">
    <property type="match status" value="1"/>
</dbReference>
<keyword evidence="7" id="KW-1185">Reference proteome</keyword>
<evidence type="ECO:0000256" key="3">
    <source>
        <dbReference type="ARBA" id="ARBA00023125"/>
    </source>
</evidence>
<keyword evidence="4" id="KW-0804">Transcription</keyword>
<evidence type="ECO:0000313" key="7">
    <source>
        <dbReference type="Proteomes" id="UP001228113"/>
    </source>
</evidence>
<gene>
    <name evidence="6" type="ORF">METESE_27260</name>
</gene>
<dbReference type="InterPro" id="IPR000847">
    <property type="entry name" value="LysR_HTH_N"/>
</dbReference>
<protein>
    <submittedName>
        <fullName evidence="6">Transcriptional regulator</fullName>
    </submittedName>
</protein>
<dbReference type="FunFam" id="1.10.10.10:FF:000001">
    <property type="entry name" value="LysR family transcriptional regulator"/>
    <property type="match status" value="1"/>
</dbReference>
<proteinExistence type="inferred from homology"/>
<dbReference type="PROSITE" id="PS50931">
    <property type="entry name" value="HTH_LYSR"/>
    <property type="match status" value="1"/>
</dbReference>
<dbReference type="InterPro" id="IPR005119">
    <property type="entry name" value="LysR_subst-bd"/>
</dbReference>
<dbReference type="PRINTS" id="PR00039">
    <property type="entry name" value="HTHLYSR"/>
</dbReference>
<keyword evidence="2" id="KW-0805">Transcription regulation</keyword>
<name>A0AA48KGV2_9BACT</name>
<accession>A0AA48KGV2</accession>
<dbReference type="InterPro" id="IPR050950">
    <property type="entry name" value="HTH-type_LysR_regulators"/>
</dbReference>
<sequence>MDIRALKLFVEVVRHGGFSRAVPAAHATQSTLSKAVKQLEDEVGLPLLERLPQGVRLTSAGAVLHRRALAILAQVEDAGAEIDEVKGLRRGTLRLGVPLVGADTLFAKPLAEYRQRHPGIEIQLTEQGSKDLERKVLDGELELAASLLPAPEAFAWQEILREPIDLLVPAEDPLAGKARATFRDLADHPIILYPQGFALNPRILDAFRENRIQPRIAAQTSQTGLIIGLVAARLGVAFLPRMLAMRSPDPRTRRLPIDGPALFWHMALIWRREAYLSPEARAWIALMGPRAASGKPRE</sequence>
<comment type="similarity">
    <text evidence="1">Belongs to the LysR transcriptional regulatory family.</text>
</comment>
<dbReference type="GO" id="GO:0003700">
    <property type="term" value="F:DNA-binding transcription factor activity"/>
    <property type="evidence" value="ECO:0007669"/>
    <property type="project" value="InterPro"/>
</dbReference>
<dbReference type="Pfam" id="PF00126">
    <property type="entry name" value="HTH_1"/>
    <property type="match status" value="1"/>
</dbReference>
<dbReference type="SUPFAM" id="SSF46785">
    <property type="entry name" value="Winged helix' DNA-binding domain"/>
    <property type="match status" value="1"/>
</dbReference>
<dbReference type="Gene3D" id="1.10.10.10">
    <property type="entry name" value="Winged helix-like DNA-binding domain superfamily/Winged helix DNA-binding domain"/>
    <property type="match status" value="1"/>
</dbReference>
<organism evidence="6 7">
    <name type="scientific">Mesoterricola sediminis</name>
    <dbReference type="NCBI Taxonomy" id="2927980"/>
    <lineage>
        <taxon>Bacteria</taxon>
        <taxon>Pseudomonadati</taxon>
        <taxon>Acidobacteriota</taxon>
        <taxon>Holophagae</taxon>
        <taxon>Holophagales</taxon>
        <taxon>Holophagaceae</taxon>
        <taxon>Mesoterricola</taxon>
    </lineage>
</organism>
<dbReference type="GO" id="GO:0003677">
    <property type="term" value="F:DNA binding"/>
    <property type="evidence" value="ECO:0007669"/>
    <property type="project" value="UniProtKB-KW"/>
</dbReference>
<dbReference type="PANTHER" id="PTHR30419">
    <property type="entry name" value="HTH-TYPE TRANSCRIPTIONAL REGULATOR YBHD"/>
    <property type="match status" value="1"/>
</dbReference>
<evidence type="ECO:0000256" key="2">
    <source>
        <dbReference type="ARBA" id="ARBA00023015"/>
    </source>
</evidence>
<dbReference type="Pfam" id="PF03466">
    <property type="entry name" value="LysR_substrate"/>
    <property type="match status" value="1"/>
</dbReference>
<dbReference type="KEGG" id="msea:METESE_27260"/>
<keyword evidence="3" id="KW-0238">DNA-binding</keyword>
<evidence type="ECO:0000256" key="4">
    <source>
        <dbReference type="ARBA" id="ARBA00023163"/>
    </source>
</evidence>
<dbReference type="CDD" id="cd08438">
    <property type="entry name" value="PBP2_CidR"/>
    <property type="match status" value="1"/>
</dbReference>
<dbReference type="InterPro" id="IPR036388">
    <property type="entry name" value="WH-like_DNA-bd_sf"/>
</dbReference>
<evidence type="ECO:0000313" key="6">
    <source>
        <dbReference type="EMBL" id="BDU77768.1"/>
    </source>
</evidence>
<evidence type="ECO:0000256" key="1">
    <source>
        <dbReference type="ARBA" id="ARBA00009437"/>
    </source>
</evidence>
<dbReference type="PANTHER" id="PTHR30419:SF8">
    <property type="entry name" value="NITROGEN ASSIMILATION TRANSCRIPTIONAL ACTIVATOR-RELATED"/>
    <property type="match status" value="1"/>
</dbReference>
<dbReference type="Proteomes" id="UP001228113">
    <property type="component" value="Chromosome"/>
</dbReference>
<dbReference type="RefSeq" id="WP_243331401.1">
    <property type="nucleotide sequence ID" value="NZ_AP027081.1"/>
</dbReference>
<dbReference type="AlphaFoldDB" id="A0AA48KGV2"/>
<reference evidence="6" key="1">
    <citation type="journal article" date="2023" name="Int. J. Syst. Evol. Microbiol.">
        <title>Mesoterricola silvestris gen. nov., sp. nov., Mesoterricola sediminis sp. nov., Geothrix oryzae sp. nov., Geothrix edaphica sp. nov., Geothrix rubra sp. nov., and Geothrix limicola sp. nov., six novel members of Acidobacteriota isolated from soils.</title>
        <authorList>
            <person name="Itoh H."/>
            <person name="Sugisawa Y."/>
            <person name="Mise K."/>
            <person name="Xu Z."/>
            <person name="Kuniyasu M."/>
            <person name="Ushijima N."/>
            <person name="Kawano K."/>
            <person name="Kobayashi E."/>
            <person name="Shiratori Y."/>
            <person name="Masuda Y."/>
            <person name="Senoo K."/>
        </authorList>
    </citation>
    <scope>NUCLEOTIDE SEQUENCE</scope>
    <source>
        <strain evidence="6">W786</strain>
    </source>
</reference>
<dbReference type="InterPro" id="IPR036390">
    <property type="entry name" value="WH_DNA-bd_sf"/>
</dbReference>